<feature type="compositionally biased region" description="Polar residues" evidence="1">
    <location>
        <begin position="167"/>
        <end position="179"/>
    </location>
</feature>
<dbReference type="Proteomes" id="UP001557470">
    <property type="component" value="Unassembled WGS sequence"/>
</dbReference>
<comment type="caution">
    <text evidence="2">The sequence shown here is derived from an EMBL/GenBank/DDBJ whole genome shotgun (WGS) entry which is preliminary data.</text>
</comment>
<feature type="compositionally biased region" description="Acidic residues" evidence="1">
    <location>
        <begin position="95"/>
        <end position="115"/>
    </location>
</feature>
<proteinExistence type="predicted"/>
<feature type="compositionally biased region" description="Basic and acidic residues" evidence="1">
    <location>
        <begin position="157"/>
        <end position="166"/>
    </location>
</feature>
<accession>A0ABD0XGS0</accession>
<feature type="compositionally biased region" description="Basic and acidic residues" evidence="1">
    <location>
        <begin position="135"/>
        <end position="147"/>
    </location>
</feature>
<feature type="compositionally biased region" description="Basic and acidic residues" evidence="1">
    <location>
        <begin position="739"/>
        <end position="757"/>
    </location>
</feature>
<feature type="compositionally biased region" description="Low complexity" evidence="1">
    <location>
        <begin position="454"/>
        <end position="465"/>
    </location>
</feature>
<evidence type="ECO:0000313" key="3">
    <source>
        <dbReference type="Proteomes" id="UP001557470"/>
    </source>
</evidence>
<feature type="compositionally biased region" description="Acidic residues" evidence="1">
    <location>
        <begin position="51"/>
        <end position="61"/>
    </location>
</feature>
<feature type="compositionally biased region" description="Basic and acidic residues" evidence="1">
    <location>
        <begin position="320"/>
        <end position="339"/>
    </location>
</feature>
<feature type="region of interest" description="Disordered" evidence="1">
    <location>
        <begin position="445"/>
        <end position="595"/>
    </location>
</feature>
<organism evidence="2 3">
    <name type="scientific">Umbra pygmaea</name>
    <name type="common">Eastern mudminnow</name>
    <dbReference type="NCBI Taxonomy" id="75934"/>
    <lineage>
        <taxon>Eukaryota</taxon>
        <taxon>Metazoa</taxon>
        <taxon>Chordata</taxon>
        <taxon>Craniata</taxon>
        <taxon>Vertebrata</taxon>
        <taxon>Euteleostomi</taxon>
        <taxon>Actinopterygii</taxon>
        <taxon>Neopterygii</taxon>
        <taxon>Teleostei</taxon>
        <taxon>Protacanthopterygii</taxon>
        <taxon>Esociformes</taxon>
        <taxon>Umbridae</taxon>
        <taxon>Umbra</taxon>
    </lineage>
</organism>
<feature type="region of interest" description="Disordered" evidence="1">
    <location>
        <begin position="48"/>
        <end position="248"/>
    </location>
</feature>
<feature type="region of interest" description="Disordered" evidence="1">
    <location>
        <begin position="707"/>
        <end position="777"/>
    </location>
</feature>
<evidence type="ECO:0000256" key="1">
    <source>
        <dbReference type="SAM" id="MobiDB-lite"/>
    </source>
</evidence>
<feature type="compositionally biased region" description="Acidic residues" evidence="1">
    <location>
        <begin position="221"/>
        <end position="233"/>
    </location>
</feature>
<sequence>MEENFADLLTDAFSETSLLSFPEGEFDFEPLNFEEDQTDITSPSRLSVLREEEENVTEGDEWERTGCETGSVSEHIPLETYVNLNKEDIQHIREEEEEEEEEQTEEGDEEEEEESGGQTGKIHEDISMETYDVCLNDKEDEEKRSEDKEEDEEEEMGSQKDEDVRVESTSSPRDWSIVTNDDDHSCDGDEDSENNDVRCFEGFTGDGTLEITEGQKAEDHSTEDEYESSDSDLEVLTSSTTENQTEDVMKMDSLSHHVLQEDEEEKGGRATNVCFDCTGHAAALNVQSPMEHTLEDKIKVFLPDDHQGVHKSFSDFPPDFSEHGHDKDARKGATERNKEGSMIPRPSGPNVKTKGNVNSGQRMMEEQVSQQERQGDEDGPQEEDEDGPQEEDEDGPQEEDEDGPQEEDEDGEEPTAALSLSANTNQVFADCAVCKSDIDTSMGRVGVVHLEPGSSSESYSDSSSDGSDDNSSEDENVNPKEPNKGALAGPQYQVPPRSDLESKFSPPQNLWKAEGKDTSKQSLASLPPPENISDVTTLTPHSEPQPCRAALNISEGTGNTPSSDSEKRLLCTLSEDKQETWLQDEAGPDPSEDHYQPEVQLDVAWRLESPTHTNVRWDTGDNTVDIIGSQEDGYEVFDRGEEEFEDEEDEHDRNWEEEKVRIDAFYKFYNDKGGEEEVAIGTDYLLPRKKPRVQFCLEPFPQVIEYTDSSDMDISTDGEMDLDSTDRLEEENDPGSLRKNPEQKKLVFDSAEDHLEDDRCDLDGTGNVLVDNRPDGQ</sequence>
<evidence type="ECO:0000313" key="2">
    <source>
        <dbReference type="EMBL" id="KAL1020648.1"/>
    </source>
</evidence>
<feature type="compositionally biased region" description="Basic and acidic residues" evidence="1">
    <location>
        <begin position="85"/>
        <end position="94"/>
    </location>
</feature>
<feature type="compositionally biased region" description="Acidic residues" evidence="1">
    <location>
        <begin position="708"/>
        <end position="733"/>
    </location>
</feature>
<name>A0ABD0XGS0_UMBPY</name>
<feature type="compositionally biased region" description="Polar residues" evidence="1">
    <location>
        <begin position="554"/>
        <end position="563"/>
    </location>
</feature>
<dbReference type="AlphaFoldDB" id="A0ABD0XGS0"/>
<protein>
    <submittedName>
        <fullName evidence="2">Uncharacterized protein</fullName>
    </submittedName>
</protein>
<feature type="region of interest" description="Disordered" evidence="1">
    <location>
        <begin position="307"/>
        <end position="423"/>
    </location>
</feature>
<feature type="compositionally biased region" description="Basic and acidic residues" evidence="1">
    <location>
        <begin position="564"/>
        <end position="579"/>
    </location>
</feature>
<keyword evidence="3" id="KW-1185">Reference proteome</keyword>
<feature type="compositionally biased region" description="Polar residues" evidence="1">
    <location>
        <begin position="613"/>
        <end position="622"/>
    </location>
</feature>
<feature type="compositionally biased region" description="Acidic residues" evidence="1">
    <location>
        <begin position="375"/>
        <end position="413"/>
    </location>
</feature>
<feature type="compositionally biased region" description="Acidic residues" evidence="1">
    <location>
        <begin position="466"/>
        <end position="476"/>
    </location>
</feature>
<feature type="region of interest" description="Disordered" evidence="1">
    <location>
        <begin position="613"/>
        <end position="634"/>
    </location>
</feature>
<dbReference type="EMBL" id="JAGEUA010000001">
    <property type="protein sequence ID" value="KAL1020648.1"/>
    <property type="molecule type" value="Genomic_DNA"/>
</dbReference>
<feature type="compositionally biased region" description="Polar residues" evidence="1">
    <location>
        <begin position="533"/>
        <end position="542"/>
    </location>
</feature>
<gene>
    <name evidence="2" type="ORF">UPYG_G00002870</name>
</gene>
<reference evidence="2 3" key="1">
    <citation type="submission" date="2024-06" db="EMBL/GenBank/DDBJ databases">
        <authorList>
            <person name="Pan Q."/>
            <person name="Wen M."/>
            <person name="Jouanno E."/>
            <person name="Zahm M."/>
            <person name="Klopp C."/>
            <person name="Cabau C."/>
            <person name="Louis A."/>
            <person name="Berthelot C."/>
            <person name="Parey E."/>
            <person name="Roest Crollius H."/>
            <person name="Montfort J."/>
            <person name="Robinson-Rechavi M."/>
            <person name="Bouchez O."/>
            <person name="Lampietro C."/>
            <person name="Lopez Roques C."/>
            <person name="Donnadieu C."/>
            <person name="Postlethwait J."/>
            <person name="Bobe J."/>
            <person name="Verreycken H."/>
            <person name="Guiguen Y."/>
        </authorList>
    </citation>
    <scope>NUCLEOTIDE SEQUENCE [LARGE SCALE GENOMIC DNA]</scope>
    <source>
        <strain evidence="2">Up_M1</strain>
        <tissue evidence="2">Testis</tissue>
    </source>
</reference>